<reference evidence="1 2" key="1">
    <citation type="submission" date="2014-04" db="EMBL/GenBank/DDBJ databases">
        <authorList>
            <consortium name="DOE Joint Genome Institute"/>
            <person name="Kuo A."/>
            <person name="Ruytinx J."/>
            <person name="Rineau F."/>
            <person name="Colpaert J."/>
            <person name="Kohler A."/>
            <person name="Nagy L.G."/>
            <person name="Floudas D."/>
            <person name="Copeland A."/>
            <person name="Barry K.W."/>
            <person name="Cichocki N."/>
            <person name="Veneault-Fourrey C."/>
            <person name="LaButti K."/>
            <person name="Lindquist E.A."/>
            <person name="Lipzen A."/>
            <person name="Lundell T."/>
            <person name="Morin E."/>
            <person name="Murat C."/>
            <person name="Sun H."/>
            <person name="Tunlid A."/>
            <person name="Henrissat B."/>
            <person name="Grigoriev I.V."/>
            <person name="Hibbett D.S."/>
            <person name="Martin F."/>
            <person name="Nordberg H.P."/>
            <person name="Cantor M.N."/>
            <person name="Hua S.X."/>
        </authorList>
    </citation>
    <scope>NUCLEOTIDE SEQUENCE [LARGE SCALE GENOMIC DNA]</scope>
    <source>
        <strain evidence="1 2">UH-Slu-Lm8-n1</strain>
    </source>
</reference>
<dbReference type="EMBL" id="KN835158">
    <property type="protein sequence ID" value="KIK46466.1"/>
    <property type="molecule type" value="Genomic_DNA"/>
</dbReference>
<keyword evidence="2" id="KW-1185">Reference proteome</keyword>
<accession>A0A0D0AXQ2</accession>
<protein>
    <submittedName>
        <fullName evidence="1">Uncharacterized protein</fullName>
    </submittedName>
</protein>
<evidence type="ECO:0000313" key="2">
    <source>
        <dbReference type="Proteomes" id="UP000054485"/>
    </source>
</evidence>
<proteinExistence type="predicted"/>
<gene>
    <name evidence="1" type="ORF">CY34DRAFT_800317</name>
</gene>
<reference evidence="2" key="2">
    <citation type="submission" date="2015-01" db="EMBL/GenBank/DDBJ databases">
        <title>Evolutionary Origins and Diversification of the Mycorrhizal Mutualists.</title>
        <authorList>
            <consortium name="DOE Joint Genome Institute"/>
            <consortium name="Mycorrhizal Genomics Consortium"/>
            <person name="Kohler A."/>
            <person name="Kuo A."/>
            <person name="Nagy L.G."/>
            <person name="Floudas D."/>
            <person name="Copeland A."/>
            <person name="Barry K.W."/>
            <person name="Cichocki N."/>
            <person name="Veneault-Fourrey C."/>
            <person name="LaButti K."/>
            <person name="Lindquist E.A."/>
            <person name="Lipzen A."/>
            <person name="Lundell T."/>
            <person name="Morin E."/>
            <person name="Murat C."/>
            <person name="Riley R."/>
            <person name="Ohm R."/>
            <person name="Sun H."/>
            <person name="Tunlid A."/>
            <person name="Henrissat B."/>
            <person name="Grigoriev I.V."/>
            <person name="Hibbett D.S."/>
            <person name="Martin F."/>
        </authorList>
    </citation>
    <scope>NUCLEOTIDE SEQUENCE [LARGE SCALE GENOMIC DNA]</scope>
    <source>
        <strain evidence="2">UH-Slu-Lm8-n1</strain>
    </source>
</reference>
<dbReference type="HOGENOM" id="CLU_2644886_0_0_1"/>
<name>A0A0D0AXQ2_9AGAM</name>
<evidence type="ECO:0000313" key="1">
    <source>
        <dbReference type="EMBL" id="KIK46466.1"/>
    </source>
</evidence>
<feature type="non-terminal residue" evidence="1">
    <location>
        <position position="1"/>
    </location>
</feature>
<organism evidence="1 2">
    <name type="scientific">Suillus luteus UH-Slu-Lm8-n1</name>
    <dbReference type="NCBI Taxonomy" id="930992"/>
    <lineage>
        <taxon>Eukaryota</taxon>
        <taxon>Fungi</taxon>
        <taxon>Dikarya</taxon>
        <taxon>Basidiomycota</taxon>
        <taxon>Agaricomycotina</taxon>
        <taxon>Agaricomycetes</taxon>
        <taxon>Agaricomycetidae</taxon>
        <taxon>Boletales</taxon>
        <taxon>Suillineae</taxon>
        <taxon>Suillaceae</taxon>
        <taxon>Suillus</taxon>
    </lineage>
</organism>
<dbReference type="InParanoid" id="A0A0D0AXQ2"/>
<dbReference type="Proteomes" id="UP000054485">
    <property type="component" value="Unassembled WGS sequence"/>
</dbReference>
<sequence length="77" mass="8659">MIALSVRVLYINQSVQTPLQTRDSSLHPNFFDQRRFSKSAGDDCSADIQALIRKKRGYDYNPQNGSILSPTCATPRV</sequence>
<dbReference type="AlphaFoldDB" id="A0A0D0AXQ2"/>